<dbReference type="EMBL" id="JACHKS010000001">
    <property type="protein sequence ID" value="MBB6331754.1"/>
    <property type="molecule type" value="Genomic_DNA"/>
</dbReference>
<accession>A0ABR6Q1B9</accession>
<reference evidence="1 2" key="1">
    <citation type="submission" date="2020-08" db="EMBL/GenBank/DDBJ databases">
        <title>Functional genomics of gut bacteria from endangered species of beetles.</title>
        <authorList>
            <person name="Carlos-Shanley C."/>
        </authorList>
    </citation>
    <scope>NUCLEOTIDE SEQUENCE [LARGE SCALE GENOMIC DNA]</scope>
    <source>
        <strain evidence="1 2">S00068</strain>
    </source>
</reference>
<proteinExistence type="predicted"/>
<gene>
    <name evidence="1" type="ORF">HNP24_002704</name>
</gene>
<evidence type="ECO:0000313" key="2">
    <source>
        <dbReference type="Proteomes" id="UP000587367"/>
    </source>
</evidence>
<dbReference type="Proteomes" id="UP000587367">
    <property type="component" value="Unassembled WGS sequence"/>
</dbReference>
<evidence type="ECO:0000313" key="1">
    <source>
        <dbReference type="EMBL" id="MBB6331754.1"/>
    </source>
</evidence>
<name>A0ABR6Q1B9_9FLAO</name>
<dbReference type="RefSeq" id="WP_184557337.1">
    <property type="nucleotide sequence ID" value="NZ_JACHKS010000001.1"/>
</dbReference>
<organism evidence="1 2">
    <name type="scientific">Chryseobacterium sediminis</name>
    <dbReference type="NCBI Taxonomy" id="1679494"/>
    <lineage>
        <taxon>Bacteria</taxon>
        <taxon>Pseudomonadati</taxon>
        <taxon>Bacteroidota</taxon>
        <taxon>Flavobacteriia</taxon>
        <taxon>Flavobacteriales</taxon>
        <taxon>Weeksellaceae</taxon>
        <taxon>Chryseobacterium group</taxon>
        <taxon>Chryseobacterium</taxon>
    </lineage>
</organism>
<comment type="caution">
    <text evidence="1">The sequence shown here is derived from an EMBL/GenBank/DDBJ whole genome shotgun (WGS) entry which is preliminary data.</text>
</comment>
<keyword evidence="2" id="KW-1185">Reference proteome</keyword>
<protein>
    <submittedName>
        <fullName evidence="1">Uncharacterized protein</fullName>
    </submittedName>
</protein>
<sequence length="436" mass="50080">MKTKIVLLFLLGWVGMFFGQDSIKTRKVDKIVNEIDRILSILALKDCEYVTIARRGDPPLVSAYTFTQMVKKDFATLVTGSPDNNQVGKYAALSIDKTEQSFSFSPITYVFNGDDGTKPFKHVLGINASGKLNSDGFFDFSNRKKFRIGGSWTCLWVSSYNYSPDNTKYITIYEESKDIIKLAVEKKIKKYTGLKIDTADYKELYHQEVEKSENEVYKSYWTSKLLVWTKLDIGYAEDRLKIIDSAFVKSSVIDPIKENINGGYGSFSINFFRGLQNGFSFYFNTQISYLKKTSLSEAFSTAEWNKIQYAANTDHTIYYNLEKDNVYITNLSTFEKRYKIDLSFQLLSFFPLWQKNLIGLDLSYQRNAFVTPGTKTFTSSKNILSVGIMFPFRDKDGNTTINIEPFWQTISYNDYDLGKNESFLGIKFGVPLNQLF</sequence>